<dbReference type="EMBL" id="OZ034814">
    <property type="protein sequence ID" value="CAL1358932.1"/>
    <property type="molecule type" value="Genomic_DNA"/>
</dbReference>
<evidence type="ECO:0000313" key="4">
    <source>
        <dbReference type="Proteomes" id="UP001497516"/>
    </source>
</evidence>
<gene>
    <name evidence="3" type="ORF">LTRI10_LOCUS6454</name>
</gene>
<feature type="chain" id="PRO_5043505942" description="Secreted protein" evidence="2">
    <location>
        <begin position="21"/>
        <end position="94"/>
    </location>
</feature>
<evidence type="ECO:0000256" key="2">
    <source>
        <dbReference type="SAM" id="SignalP"/>
    </source>
</evidence>
<evidence type="ECO:0000313" key="3">
    <source>
        <dbReference type="EMBL" id="CAL1358932.1"/>
    </source>
</evidence>
<keyword evidence="2" id="KW-0732">Signal</keyword>
<feature type="signal peptide" evidence="2">
    <location>
        <begin position="1"/>
        <end position="20"/>
    </location>
</feature>
<organism evidence="3 4">
    <name type="scientific">Linum trigynum</name>
    <dbReference type="NCBI Taxonomy" id="586398"/>
    <lineage>
        <taxon>Eukaryota</taxon>
        <taxon>Viridiplantae</taxon>
        <taxon>Streptophyta</taxon>
        <taxon>Embryophyta</taxon>
        <taxon>Tracheophyta</taxon>
        <taxon>Spermatophyta</taxon>
        <taxon>Magnoliopsida</taxon>
        <taxon>eudicotyledons</taxon>
        <taxon>Gunneridae</taxon>
        <taxon>Pentapetalae</taxon>
        <taxon>rosids</taxon>
        <taxon>fabids</taxon>
        <taxon>Malpighiales</taxon>
        <taxon>Linaceae</taxon>
        <taxon>Linum</taxon>
    </lineage>
</organism>
<dbReference type="Proteomes" id="UP001497516">
    <property type="component" value="Chromosome 10"/>
</dbReference>
<evidence type="ECO:0008006" key="5">
    <source>
        <dbReference type="Google" id="ProtNLM"/>
    </source>
</evidence>
<keyword evidence="4" id="KW-1185">Reference proteome</keyword>
<protein>
    <recommendedName>
        <fullName evidence="5">Secreted protein</fullName>
    </recommendedName>
</protein>
<sequence>MLYCSIFAGTVAIIVISSVAQDYANCSCQFECGEFRIGYPFSGEKRPPDCGLPKFASRLQRRRVSDDRHPRHTLQDPPNRPTVSDPYRSARRRR</sequence>
<reference evidence="3 4" key="1">
    <citation type="submission" date="2024-04" db="EMBL/GenBank/DDBJ databases">
        <authorList>
            <person name="Fracassetti M."/>
        </authorList>
    </citation>
    <scope>NUCLEOTIDE SEQUENCE [LARGE SCALE GENOMIC DNA]</scope>
</reference>
<dbReference type="AlphaFoldDB" id="A0AAV2CQT8"/>
<name>A0AAV2CQT8_9ROSI</name>
<accession>A0AAV2CQT8</accession>
<proteinExistence type="predicted"/>
<feature type="region of interest" description="Disordered" evidence="1">
    <location>
        <begin position="61"/>
        <end position="94"/>
    </location>
</feature>
<evidence type="ECO:0000256" key="1">
    <source>
        <dbReference type="SAM" id="MobiDB-lite"/>
    </source>
</evidence>